<feature type="signal peptide" evidence="2">
    <location>
        <begin position="1"/>
        <end position="27"/>
    </location>
</feature>
<evidence type="ECO:0000313" key="4">
    <source>
        <dbReference type="EMBL" id="EAS50767.1"/>
    </source>
</evidence>
<dbReference type="Gene3D" id="2.40.160.20">
    <property type="match status" value="1"/>
</dbReference>
<sequence length="337" mass="36626">MRAMKSRLLTTVALIGAVSSFSSFAKAADIIEEQPYFPPPAPVIVEEVATGGWYLRGDVGYVFKSKTDGYYDFYNIGNTSPEAYDDDWVRGIDSTEHYDEISLKNSANFSIGAGYRVSDHFRTDLTVDYMRTGVSGSSKCAYLVEIGYGLDPTNNNCRYDDSSRASIWTTMANAYVDVGTYGKITPYIGAGLGFAHVKYDDMNNTISCDGGLCGSETSIYKGVHKGESSWRFASSLMAGASVDITHKLKFDAGYRYTRISSGDAFAFDEQDRSFGASGVQGSDNGFNIHAVRAGLRYEFGGGGGGFGKGKGKGVEPIYASTPLYEEPAPIYEEPIYK</sequence>
<dbReference type="InterPro" id="IPR011250">
    <property type="entry name" value="OMP/PagP_B-barrel"/>
</dbReference>
<dbReference type="Pfam" id="PF13505">
    <property type="entry name" value="OMP_b-brl"/>
    <property type="match status" value="1"/>
</dbReference>
<keyword evidence="1 2" id="KW-0732">Signal</keyword>
<dbReference type="SUPFAM" id="SSF56925">
    <property type="entry name" value="OMPA-like"/>
    <property type="match status" value="1"/>
</dbReference>
<reference evidence="4 5" key="1">
    <citation type="journal article" date="2008" name="Appl. Environ. Microbiol.">
        <title>Genomic insights into Mn(II) oxidation by the marine alphaproteobacterium Aurantimonas sp. strain SI85-9A1.</title>
        <authorList>
            <person name="Dick G.J."/>
            <person name="Podell S."/>
            <person name="Johnson H.A."/>
            <person name="Rivera-Espinoza Y."/>
            <person name="Bernier-Latmani R."/>
            <person name="McCarthy J.K."/>
            <person name="Torpey J.W."/>
            <person name="Clement B.G."/>
            <person name="Gaasterland T."/>
            <person name="Tebo B.M."/>
        </authorList>
    </citation>
    <scope>NUCLEOTIDE SEQUENCE [LARGE SCALE GENOMIC DNA]</scope>
    <source>
        <strain evidence="4 5">SI85-9A1</strain>
    </source>
</reference>
<dbReference type="BioCyc" id="AURANTIMONAS:SI859A1_00890-MONOMER"/>
<evidence type="ECO:0000256" key="1">
    <source>
        <dbReference type="ARBA" id="ARBA00022729"/>
    </source>
</evidence>
<evidence type="ECO:0000256" key="2">
    <source>
        <dbReference type="SAM" id="SignalP"/>
    </source>
</evidence>
<dbReference type="InterPro" id="IPR027385">
    <property type="entry name" value="Beta-barrel_OMP"/>
</dbReference>
<accession>Q1YJV6</accession>
<feature type="domain" description="Outer membrane protein beta-barrel" evidence="3">
    <location>
        <begin position="49"/>
        <end position="299"/>
    </location>
</feature>
<comment type="caution">
    <text evidence="4">The sequence shown here is derived from an EMBL/GenBank/DDBJ whole genome shotgun (WGS) entry which is preliminary data.</text>
</comment>
<dbReference type="OrthoDB" id="5643626at2"/>
<feature type="chain" id="PRO_5004198010" evidence="2">
    <location>
        <begin position="28"/>
        <end position="337"/>
    </location>
</feature>
<gene>
    <name evidence="4" type="ORF">SI859A1_00890</name>
</gene>
<dbReference type="HOGENOM" id="CLU_057473_0_0_5"/>
<protein>
    <submittedName>
        <fullName evidence="4">Putative outer surface protein</fullName>
    </submittedName>
</protein>
<dbReference type="Proteomes" id="UP000000321">
    <property type="component" value="Unassembled WGS sequence"/>
</dbReference>
<proteinExistence type="predicted"/>
<organism evidence="4 5">
    <name type="scientific">Aurantimonas manganoxydans (strain ATCC BAA-1229 / DSM 21871 / SI85-9A1)</name>
    <dbReference type="NCBI Taxonomy" id="287752"/>
    <lineage>
        <taxon>Bacteria</taxon>
        <taxon>Pseudomonadati</taxon>
        <taxon>Pseudomonadota</taxon>
        <taxon>Alphaproteobacteria</taxon>
        <taxon>Hyphomicrobiales</taxon>
        <taxon>Aurantimonadaceae</taxon>
        <taxon>Aurantimonas</taxon>
    </lineage>
</organism>
<keyword evidence="5" id="KW-1185">Reference proteome</keyword>
<dbReference type="AlphaFoldDB" id="Q1YJV6"/>
<evidence type="ECO:0000313" key="5">
    <source>
        <dbReference type="Proteomes" id="UP000000321"/>
    </source>
</evidence>
<name>Q1YJV6_AURMS</name>
<evidence type="ECO:0000259" key="3">
    <source>
        <dbReference type="Pfam" id="PF13505"/>
    </source>
</evidence>
<dbReference type="EMBL" id="AAPJ01000002">
    <property type="protein sequence ID" value="EAS50767.1"/>
    <property type="molecule type" value="Genomic_DNA"/>
</dbReference>